<dbReference type="Proteomes" id="UP000199040">
    <property type="component" value="Unassembled WGS sequence"/>
</dbReference>
<reference evidence="1 2" key="1">
    <citation type="submission" date="2016-10" db="EMBL/GenBank/DDBJ databases">
        <authorList>
            <person name="de Groot N.N."/>
        </authorList>
    </citation>
    <scope>NUCLEOTIDE SEQUENCE [LARGE SCALE GENOMIC DNA]</scope>
    <source>
        <strain evidence="1 2">CGMCC 1.6848</strain>
    </source>
</reference>
<keyword evidence="2" id="KW-1185">Reference proteome</keyword>
<dbReference type="STRING" id="442341.SAMN04487959_114132"/>
<dbReference type="RefSeq" id="WP_092848921.1">
    <property type="nucleotide sequence ID" value="NZ_FOPY01000014.1"/>
</dbReference>
<accession>A0A1I3ERG0</accession>
<protein>
    <submittedName>
        <fullName evidence="1">Uncharacterized protein</fullName>
    </submittedName>
</protein>
<name>A0A1I3ERG0_9GAMM</name>
<dbReference type="EMBL" id="FOPY01000014">
    <property type="protein sequence ID" value="SFI01564.1"/>
    <property type="molecule type" value="Genomic_DNA"/>
</dbReference>
<gene>
    <name evidence="1" type="ORF">SAMN04487959_114132</name>
</gene>
<sequence>MSALTYEDRLFLRELKKSLAASCASFFDATFGTNVLPATGASIVIEGRVLMDMYDHAPGMAFFEQDSTRSVAVPPYTNFGELREIAETRFAELEKICREADEDYEGLFTPHSIRICNRDGEVIDLYERGAWLDDTIPPDQWD</sequence>
<evidence type="ECO:0000313" key="2">
    <source>
        <dbReference type="Proteomes" id="UP000199040"/>
    </source>
</evidence>
<organism evidence="1 2">
    <name type="scientific">Modicisalibacter xianhensis</name>
    <dbReference type="NCBI Taxonomy" id="442341"/>
    <lineage>
        <taxon>Bacteria</taxon>
        <taxon>Pseudomonadati</taxon>
        <taxon>Pseudomonadota</taxon>
        <taxon>Gammaproteobacteria</taxon>
        <taxon>Oceanospirillales</taxon>
        <taxon>Halomonadaceae</taxon>
        <taxon>Modicisalibacter</taxon>
    </lineage>
</organism>
<evidence type="ECO:0000313" key="1">
    <source>
        <dbReference type="EMBL" id="SFI01564.1"/>
    </source>
</evidence>
<proteinExistence type="predicted"/>
<dbReference type="AlphaFoldDB" id="A0A1I3ERG0"/>